<proteinExistence type="predicted"/>
<dbReference type="Proteomes" id="UP001056778">
    <property type="component" value="Chromosome 4"/>
</dbReference>
<comment type="caution">
    <text evidence="1">The sequence shown here is derived from an EMBL/GenBank/DDBJ whole genome shotgun (WGS) entry which is preliminary data.</text>
</comment>
<gene>
    <name evidence="1" type="ORF">MML48_4g00007775</name>
</gene>
<dbReference type="EMBL" id="CM043018">
    <property type="protein sequence ID" value="KAI4464123.1"/>
    <property type="molecule type" value="Genomic_DNA"/>
</dbReference>
<accession>A0ACB9TB79</accession>
<name>A0ACB9TB79_HOLOL</name>
<evidence type="ECO:0000313" key="1">
    <source>
        <dbReference type="EMBL" id="KAI4464123.1"/>
    </source>
</evidence>
<organism evidence="1 2">
    <name type="scientific">Holotrichia oblita</name>
    <name type="common">Chafer beetle</name>
    <dbReference type="NCBI Taxonomy" id="644536"/>
    <lineage>
        <taxon>Eukaryota</taxon>
        <taxon>Metazoa</taxon>
        <taxon>Ecdysozoa</taxon>
        <taxon>Arthropoda</taxon>
        <taxon>Hexapoda</taxon>
        <taxon>Insecta</taxon>
        <taxon>Pterygota</taxon>
        <taxon>Neoptera</taxon>
        <taxon>Endopterygota</taxon>
        <taxon>Coleoptera</taxon>
        <taxon>Polyphaga</taxon>
        <taxon>Scarabaeiformia</taxon>
        <taxon>Scarabaeidae</taxon>
        <taxon>Melolonthinae</taxon>
        <taxon>Holotrichia</taxon>
    </lineage>
</organism>
<evidence type="ECO:0000313" key="2">
    <source>
        <dbReference type="Proteomes" id="UP001056778"/>
    </source>
</evidence>
<keyword evidence="2" id="KW-1185">Reference proteome</keyword>
<protein>
    <submittedName>
        <fullName evidence="1">Uncharacterized protein</fullName>
    </submittedName>
</protein>
<reference evidence="1" key="1">
    <citation type="submission" date="2022-04" db="EMBL/GenBank/DDBJ databases">
        <title>Chromosome-scale genome assembly of Holotrichia oblita Faldermann.</title>
        <authorList>
            <person name="Rongchong L."/>
        </authorList>
    </citation>
    <scope>NUCLEOTIDE SEQUENCE</scope>
    <source>
        <strain evidence="1">81SQS9</strain>
    </source>
</reference>
<sequence length="108" mass="12107">MKLAEKVYRIELDKEEDKEKALEHGVGTVGGIMAPCEGQLSDYGAGMGKTHDKEQRKKPSRNKSELDLMVTTTTQHSQGYECNEKQGIVVYNTVFKPVLTCMDVKVRT</sequence>